<name>A0A0H5SL61_HERHM</name>
<accession>A0A0H5SL61</accession>
<dbReference type="EMBL" id="CVTD020000029">
    <property type="protein sequence ID" value="CRZ35870.1"/>
    <property type="molecule type" value="Genomic_DNA"/>
</dbReference>
<gene>
    <name evidence="1" type="ORF">HHT355_2689</name>
</gene>
<evidence type="ECO:0000313" key="1">
    <source>
        <dbReference type="EMBL" id="CRZ35870.1"/>
    </source>
</evidence>
<protein>
    <submittedName>
        <fullName evidence="1">Uncharacterized protein</fullName>
    </submittedName>
</protein>
<proteinExistence type="predicted"/>
<dbReference type="AlphaFoldDB" id="A0A0H5SL61"/>
<sequence>MKKYIKRLLGIDEILKNIEEIKSEIKNQPEEEKELNNSLQFVNPIDNKPFLHVESLIDSPNKYETKSLRPIGSSEKIMSLIQYLPIVQTAKQSEMLNGAYKVVFPEGAVGELMRYKNGMLGTPLVNNGKIGNTHAGLVELQNLSLTPVMVFTAISAITGQYFMARIDKSLESISKDVREIISMFLDDKKAKNKAIFGFYTYIRNNLNIIINNSDLRIATLTNLQSYLVELKQNLLFYESTIKRKNAELDSIISNNRTTGKRVNEVQKVEIEVSELLVQQHICFELLLIGKMYEMQLAQIYDDEYCNNLIEDLNIHFIDSVTFNRDIINKYSGILEQIERKAIINKDKVWNEKGEFDTNFVKRMEDFEKSVINTIDSVRNLISFNKGEQVFIVKDEGLYYLGEEVS</sequence>
<dbReference type="Proteomes" id="UP000236497">
    <property type="component" value="Unassembled WGS sequence"/>
</dbReference>
<dbReference type="RefSeq" id="WP_103203924.1">
    <property type="nucleotide sequence ID" value="NZ_CVTD020000029.1"/>
</dbReference>
<evidence type="ECO:0000313" key="2">
    <source>
        <dbReference type="Proteomes" id="UP000236497"/>
    </source>
</evidence>
<reference evidence="1 2" key="1">
    <citation type="submission" date="2015-06" db="EMBL/GenBank/DDBJ databases">
        <authorList>
            <person name="Wibberg Daniel"/>
        </authorList>
    </citation>
    <scope>NUCLEOTIDE SEQUENCE [LARGE SCALE GENOMIC DNA]</scope>
    <source>
        <strain evidence="1 2">T3/55T</strain>
    </source>
</reference>
<organism evidence="1 2">
    <name type="scientific">Herbinix hemicellulosilytica</name>
    <dbReference type="NCBI Taxonomy" id="1564487"/>
    <lineage>
        <taxon>Bacteria</taxon>
        <taxon>Bacillati</taxon>
        <taxon>Bacillota</taxon>
        <taxon>Clostridia</taxon>
        <taxon>Lachnospirales</taxon>
        <taxon>Lachnospiraceae</taxon>
        <taxon>Herbinix</taxon>
    </lineage>
</organism>
<keyword evidence="2" id="KW-1185">Reference proteome</keyword>